<dbReference type="Proteomes" id="UP000313849">
    <property type="component" value="Unassembled WGS sequence"/>
</dbReference>
<feature type="region of interest" description="Disordered" evidence="2">
    <location>
        <begin position="258"/>
        <end position="299"/>
    </location>
</feature>
<dbReference type="OrthoDB" id="3189549at2"/>
<dbReference type="AlphaFoldDB" id="A0A5C5B8Y0"/>
<dbReference type="EMBL" id="VENP01000050">
    <property type="protein sequence ID" value="TNU73348.1"/>
    <property type="molecule type" value="Genomic_DNA"/>
</dbReference>
<evidence type="ECO:0000256" key="1">
    <source>
        <dbReference type="ARBA" id="ARBA00023118"/>
    </source>
</evidence>
<organism evidence="3 4">
    <name type="scientific">Miniimonas arenae</name>
    <dbReference type="NCBI Taxonomy" id="676201"/>
    <lineage>
        <taxon>Bacteria</taxon>
        <taxon>Bacillati</taxon>
        <taxon>Actinomycetota</taxon>
        <taxon>Actinomycetes</taxon>
        <taxon>Micrococcales</taxon>
        <taxon>Beutenbergiaceae</taxon>
        <taxon>Miniimonas</taxon>
    </lineage>
</organism>
<dbReference type="GO" id="GO:0051607">
    <property type="term" value="P:defense response to virus"/>
    <property type="evidence" value="ECO:0007669"/>
    <property type="project" value="UniProtKB-KW"/>
</dbReference>
<dbReference type="Pfam" id="PF09704">
    <property type="entry name" value="Cas_Cas5d"/>
    <property type="match status" value="1"/>
</dbReference>
<feature type="region of interest" description="Disordered" evidence="2">
    <location>
        <begin position="1"/>
        <end position="27"/>
    </location>
</feature>
<protein>
    <submittedName>
        <fullName evidence="3">Type I-E CRISPR-associated protein Cas5/CasD</fullName>
    </submittedName>
</protein>
<keyword evidence="1" id="KW-0051">Antiviral defense</keyword>
<keyword evidence="4" id="KW-1185">Reference proteome</keyword>
<feature type="compositionally biased region" description="Basic residues" evidence="2">
    <location>
        <begin position="14"/>
        <end position="27"/>
    </location>
</feature>
<sequence length="299" mass="32823">MGGRSGRGRGLAGRARRATSVRAASGRRRARCRRAGQGVRVTTLLLRLAGPLQAWGTSSKFAYRFTDPQPSKSAVLGLLAAADGRRRTDDIEDLLGLKFGVRCDQPGAAVRDFQTARAFDESYSLPLTYRFYLGDAVFVAAVEGPDALVRRLAQVVRQPSFPLYLGRRSCPPSRPLVIGTTALPLREALVAAEWEASPWYRRKLRDGEHRVEIVRDAEESESATGFVADTPVTYDPSHRRFTSRAVVREWCVAGGADGGTARAETSPPDVHPAPSARSGGRSRERRVTTHSPTDWWLPR</sequence>
<dbReference type="NCBIfam" id="TIGR01868">
    <property type="entry name" value="casD_Cas5e"/>
    <property type="match status" value="1"/>
</dbReference>
<reference evidence="3 4" key="1">
    <citation type="submission" date="2019-06" db="EMBL/GenBank/DDBJ databases">
        <title>Draft genome sequence of Miniimonas arenae KCTC 19750T isolated from sea sand.</title>
        <authorList>
            <person name="Park S.-J."/>
        </authorList>
    </citation>
    <scope>NUCLEOTIDE SEQUENCE [LARGE SCALE GENOMIC DNA]</scope>
    <source>
        <strain evidence="3 4">KCTC 19750</strain>
    </source>
</reference>
<dbReference type="CDD" id="cd09756">
    <property type="entry name" value="Cas5_I-E"/>
    <property type="match status" value="1"/>
</dbReference>
<dbReference type="NCBIfam" id="TIGR02593">
    <property type="entry name" value="CRISPR_cas5"/>
    <property type="match status" value="1"/>
</dbReference>
<proteinExistence type="predicted"/>
<dbReference type="InterPro" id="IPR013422">
    <property type="entry name" value="CRISPR-assoc_prot_Cas5_N"/>
</dbReference>
<gene>
    <name evidence="3" type="primary">cas5e</name>
    <name evidence="3" type="ORF">FH969_11780</name>
</gene>
<dbReference type="GO" id="GO:0043571">
    <property type="term" value="P:maintenance of CRISPR repeat elements"/>
    <property type="evidence" value="ECO:0007669"/>
    <property type="project" value="InterPro"/>
</dbReference>
<comment type="caution">
    <text evidence="3">The sequence shown here is derived from an EMBL/GenBank/DDBJ whole genome shotgun (WGS) entry which is preliminary data.</text>
</comment>
<name>A0A5C5B8Y0_9MICO</name>
<accession>A0A5C5B8Y0</accession>
<feature type="compositionally biased region" description="Gly residues" evidence="2">
    <location>
        <begin position="1"/>
        <end position="11"/>
    </location>
</feature>
<evidence type="ECO:0000256" key="2">
    <source>
        <dbReference type="SAM" id="MobiDB-lite"/>
    </source>
</evidence>
<evidence type="ECO:0000313" key="4">
    <source>
        <dbReference type="Proteomes" id="UP000313849"/>
    </source>
</evidence>
<evidence type="ECO:0000313" key="3">
    <source>
        <dbReference type="EMBL" id="TNU73348.1"/>
    </source>
</evidence>
<dbReference type="InterPro" id="IPR010147">
    <property type="entry name" value="CRISPR-assoc_prot_CasD"/>
</dbReference>
<dbReference type="Gene3D" id="3.30.70.2660">
    <property type="match status" value="1"/>
</dbReference>
<dbReference type="InterPro" id="IPR021124">
    <property type="entry name" value="CRISPR-assoc_prot_Cas5"/>
</dbReference>
<dbReference type="GO" id="GO:0003723">
    <property type="term" value="F:RNA binding"/>
    <property type="evidence" value="ECO:0007669"/>
    <property type="project" value="InterPro"/>
</dbReference>